<name>A0A1I0P810_9FIRM</name>
<feature type="transmembrane region" description="Helical" evidence="1">
    <location>
        <begin position="51"/>
        <end position="71"/>
    </location>
</feature>
<organism evidence="2 3">
    <name type="scientific">[Clostridium] fimetarium</name>
    <dbReference type="NCBI Taxonomy" id="99656"/>
    <lineage>
        <taxon>Bacteria</taxon>
        <taxon>Bacillati</taxon>
        <taxon>Bacillota</taxon>
        <taxon>Clostridia</taxon>
        <taxon>Lachnospirales</taxon>
        <taxon>Lachnospiraceae</taxon>
    </lineage>
</organism>
<protein>
    <submittedName>
        <fullName evidence="2">Uncharacterized protein</fullName>
    </submittedName>
</protein>
<evidence type="ECO:0000313" key="3">
    <source>
        <dbReference type="Proteomes" id="UP000199701"/>
    </source>
</evidence>
<dbReference type="OrthoDB" id="1985140at2"/>
<feature type="transmembrane region" description="Helical" evidence="1">
    <location>
        <begin position="101"/>
        <end position="121"/>
    </location>
</feature>
<dbReference type="AlphaFoldDB" id="A0A1I0P810"/>
<gene>
    <name evidence="2" type="ORF">SAMN05421659_104230</name>
</gene>
<sequence>MEEFKSKIKKRIFIFKCYVFVATFVVIYDVFGGVFDILKSGDFKDGMVDGQSFGSMIALAIMAVIQIIRLSRVLNDEIQLKMLYNKEHDERLKAIRSKAGMPMIMIMSILMFAAGIVGSYFNEVVFYTLFAAGFVQLTIGAILKIYYLKKL</sequence>
<keyword evidence="1" id="KW-1133">Transmembrane helix</keyword>
<feature type="transmembrane region" description="Helical" evidence="1">
    <location>
        <begin position="127"/>
        <end position="147"/>
    </location>
</feature>
<keyword evidence="1" id="KW-0472">Membrane</keyword>
<dbReference type="Proteomes" id="UP000199701">
    <property type="component" value="Unassembled WGS sequence"/>
</dbReference>
<dbReference type="STRING" id="99656.SAMN05421659_104230"/>
<accession>A0A1I0P810</accession>
<evidence type="ECO:0000256" key="1">
    <source>
        <dbReference type="SAM" id="Phobius"/>
    </source>
</evidence>
<keyword evidence="3" id="KW-1185">Reference proteome</keyword>
<proteinExistence type="predicted"/>
<evidence type="ECO:0000313" key="2">
    <source>
        <dbReference type="EMBL" id="SEW10331.1"/>
    </source>
</evidence>
<keyword evidence="1" id="KW-0812">Transmembrane</keyword>
<dbReference type="RefSeq" id="WP_092452099.1">
    <property type="nucleotide sequence ID" value="NZ_FOJI01000004.1"/>
</dbReference>
<feature type="transmembrane region" description="Helical" evidence="1">
    <location>
        <begin position="12"/>
        <end position="31"/>
    </location>
</feature>
<dbReference type="EMBL" id="FOJI01000004">
    <property type="protein sequence ID" value="SEW10331.1"/>
    <property type="molecule type" value="Genomic_DNA"/>
</dbReference>
<reference evidence="2 3" key="1">
    <citation type="submission" date="2016-10" db="EMBL/GenBank/DDBJ databases">
        <authorList>
            <person name="de Groot N.N."/>
        </authorList>
    </citation>
    <scope>NUCLEOTIDE SEQUENCE [LARGE SCALE GENOMIC DNA]</scope>
    <source>
        <strain evidence="2 3">DSM 9179</strain>
    </source>
</reference>